<organism evidence="2 3">
    <name type="scientific">Tateyamaria armeniaca</name>
    <dbReference type="NCBI Taxonomy" id="2518930"/>
    <lineage>
        <taxon>Bacteria</taxon>
        <taxon>Pseudomonadati</taxon>
        <taxon>Pseudomonadota</taxon>
        <taxon>Alphaproteobacteria</taxon>
        <taxon>Rhodobacterales</taxon>
        <taxon>Roseobacteraceae</taxon>
        <taxon>Tateyamaria</taxon>
    </lineage>
</organism>
<reference evidence="2 3" key="1">
    <citation type="submission" date="2024-08" db="EMBL/GenBank/DDBJ databases">
        <title>Tateyamaria sp. nov., isolated from marine algae.</title>
        <authorList>
            <person name="Choi B.J."/>
            <person name="Kim J.M."/>
            <person name="Lee J.K."/>
            <person name="Choi D.G."/>
            <person name="Bayburt H."/>
            <person name="Baek J.H."/>
            <person name="Han D.M."/>
            <person name="Jeon C.O."/>
        </authorList>
    </citation>
    <scope>NUCLEOTIDE SEQUENCE [LARGE SCALE GENOMIC DNA]</scope>
    <source>
        <strain evidence="2 3">KMU-156</strain>
    </source>
</reference>
<evidence type="ECO:0000313" key="2">
    <source>
        <dbReference type="EMBL" id="MFL4468333.1"/>
    </source>
</evidence>
<keyword evidence="3" id="KW-1185">Reference proteome</keyword>
<feature type="region of interest" description="Disordered" evidence="1">
    <location>
        <begin position="801"/>
        <end position="820"/>
    </location>
</feature>
<protein>
    <submittedName>
        <fullName evidence="2">Right-handed parallel beta-helix repeat-containing protein</fullName>
    </submittedName>
</protein>
<sequence>MNPLAAILALLGVAAGMGGGGGGSKGDPAPEPAAPPVPAPEPAPEDPPAPEPVDPPAPEPVDPPAPEPVDPPAPEPVDPPAPEPVDPPAPEPVDPPATGIEPADLGGGPVTVTAGRVAHLAPEDHETAQSVRIIEGPEYGNVTVNPDNTLALVLTGTTQTDDIRIQYEITHADGRVETLESTLNVQAGTQDAGWGQGNHYLLETDENDKTIVETGDDHRKVYISESEDALSRADIAALEGLDEGDITRDWLIANDTYGADEEMALATDVGMDLWYGITGETVEPNSNWLLFEKGYEYNDLGRLVTRGLQGEDELHPAHITSWGEGEKPIISSQIDIFQRDTDNLVFSDVHLQGGLRALIGSNVIFDDVEVSENGFNLQNIDSVTIRNSHIYDIFLDEPATGEDWHPHSNRLSGVFSATNESLLIENTLIAQVGWEQGFSEDGDGAFPQPPNQFSQNVYATDDSLDLTFRDNVSTHGASWGLQARAGGFIEDNLFSENNAGFITTGGSSETPGFTGNYMLANGNVVTSAAYKIAPQIGALSVGLQDNGSDSSLLDNIVAHLADPNDPDDIALKVFNNGGVRNIEEAFFDNSIQYNWVGTRASPGQDPDRNTEGLDPTTLDATTLNALAQAVLGDPNADADDLAEYLKHNDFETDSLLAFFKEAFGVETYTAPAGATHSFVPDVLGGGIRWDNRINWDTEVVPGQNALDSVDLRSNFVNYAANSTLRDLTFGDGGELTLFSGKLTIEGQTFVGTGMAEVNVVNAGQFWTNGVAEDGSLIVDIDAGRFANTGEITGGVSLTSRAAMRSSPRAGPPPRWGRMMR</sequence>
<dbReference type="SUPFAM" id="SSF51126">
    <property type="entry name" value="Pectin lyase-like"/>
    <property type="match status" value="1"/>
</dbReference>
<feature type="compositionally biased region" description="Gly residues" evidence="1">
    <location>
        <begin position="15"/>
        <end position="25"/>
    </location>
</feature>
<comment type="caution">
    <text evidence="2">The sequence shown here is derived from an EMBL/GenBank/DDBJ whole genome shotgun (WGS) entry which is preliminary data.</text>
</comment>
<proteinExistence type="predicted"/>
<gene>
    <name evidence="2" type="ORF">ACERZ8_00045</name>
</gene>
<dbReference type="RefSeq" id="WP_407590088.1">
    <property type="nucleotide sequence ID" value="NZ_JBHDIY010000001.1"/>
</dbReference>
<evidence type="ECO:0000313" key="3">
    <source>
        <dbReference type="Proteomes" id="UP001627408"/>
    </source>
</evidence>
<evidence type="ECO:0000256" key="1">
    <source>
        <dbReference type="SAM" id="MobiDB-lite"/>
    </source>
</evidence>
<accession>A0ABW8UT16</accession>
<name>A0ABW8UT16_9RHOB</name>
<feature type="region of interest" description="Disordered" evidence="1">
    <location>
        <begin position="14"/>
        <end position="111"/>
    </location>
</feature>
<dbReference type="EMBL" id="JBHDIY010000001">
    <property type="protein sequence ID" value="MFL4468333.1"/>
    <property type="molecule type" value="Genomic_DNA"/>
</dbReference>
<feature type="compositionally biased region" description="Pro residues" evidence="1">
    <location>
        <begin position="29"/>
        <end position="95"/>
    </location>
</feature>
<dbReference type="InterPro" id="IPR011050">
    <property type="entry name" value="Pectin_lyase_fold/virulence"/>
</dbReference>
<dbReference type="Proteomes" id="UP001627408">
    <property type="component" value="Unassembled WGS sequence"/>
</dbReference>